<gene>
    <name evidence="16" type="primary">hisG</name>
    <name evidence="19" type="ORF">CVT63_02700</name>
</gene>
<evidence type="ECO:0000256" key="6">
    <source>
        <dbReference type="ARBA" id="ARBA00022490"/>
    </source>
</evidence>
<evidence type="ECO:0000256" key="10">
    <source>
        <dbReference type="ARBA" id="ARBA00022723"/>
    </source>
</evidence>
<evidence type="ECO:0000256" key="16">
    <source>
        <dbReference type="HAMAP-Rule" id="MF_00079"/>
    </source>
</evidence>
<evidence type="ECO:0000256" key="5">
    <source>
        <dbReference type="ARBA" id="ARBA00011946"/>
    </source>
</evidence>
<evidence type="ECO:0000256" key="12">
    <source>
        <dbReference type="ARBA" id="ARBA00022840"/>
    </source>
</evidence>
<dbReference type="UniPathway" id="UPA00031">
    <property type="reaction ID" value="UER00006"/>
</dbReference>
<dbReference type="Pfam" id="PF01634">
    <property type="entry name" value="HisG"/>
    <property type="match status" value="1"/>
</dbReference>
<evidence type="ECO:0000256" key="7">
    <source>
        <dbReference type="ARBA" id="ARBA00022605"/>
    </source>
</evidence>
<dbReference type="Gene3D" id="3.40.190.10">
    <property type="entry name" value="Periplasmic binding protein-like II"/>
    <property type="match status" value="2"/>
</dbReference>
<evidence type="ECO:0000313" key="20">
    <source>
        <dbReference type="Proteomes" id="UP000233654"/>
    </source>
</evidence>
<comment type="cofactor">
    <cofactor evidence="16">
        <name>Mg(2+)</name>
        <dbReference type="ChEBI" id="CHEBI:18420"/>
    </cofactor>
</comment>
<evidence type="ECO:0000256" key="13">
    <source>
        <dbReference type="ARBA" id="ARBA00022842"/>
    </source>
</evidence>
<organism evidence="19 20">
    <name type="scientific">Candidatus Anoxymicrobium japonicum</name>
    <dbReference type="NCBI Taxonomy" id="2013648"/>
    <lineage>
        <taxon>Bacteria</taxon>
        <taxon>Bacillati</taxon>
        <taxon>Actinomycetota</taxon>
        <taxon>Candidatus Geothermincolia</taxon>
        <taxon>Candidatus Geothermincolales</taxon>
        <taxon>Candidatus Anoxymicrobiaceae</taxon>
        <taxon>Candidatus Anoxymicrobium</taxon>
    </lineage>
</organism>
<dbReference type="SUPFAM" id="SSF53850">
    <property type="entry name" value="Periplasmic binding protein-like II"/>
    <property type="match status" value="1"/>
</dbReference>
<dbReference type="EC" id="2.4.2.17" evidence="5 16"/>
<evidence type="ECO:0000256" key="4">
    <source>
        <dbReference type="ARBA" id="ARBA00007955"/>
    </source>
</evidence>
<comment type="caution">
    <text evidence="19">The sequence shown here is derived from an EMBL/GenBank/DDBJ whole genome shotgun (WGS) entry which is preliminary data.</text>
</comment>
<keyword evidence="10 16" id="KW-0479">Metal-binding</keyword>
<evidence type="ECO:0000256" key="1">
    <source>
        <dbReference type="ARBA" id="ARBA00000915"/>
    </source>
</evidence>
<sequence>MIKLVIPKGSLEEQTIMLLRDADIPVRRYSDREYSARIDDDRISQVAILRPQEIGKYVEEGLFDLGITGLDWIRETGADVEILADFPYAKTGAGRNLRIVLAVRRDSGVKRTMDLPEGTKVATEYPNIAQSYFEGLGINARIIPSAGATEAKVPDIVDAIVEITETGSTLRAHGLEIIDDVLHTSTRLIANRESYADQSKRKVIDEIKMLLMSTIAARGKVLLKMNVSKAQESAVLDALPALESPTVSHLANGDSAIETVVEKSTLAGLIPRLKENGATGILEIPLGKVIP</sequence>
<keyword evidence="11 16" id="KW-0547">Nucleotide-binding</keyword>
<comment type="activity regulation">
    <text evidence="16">Feedback inhibited by histidine.</text>
</comment>
<dbReference type="NCBIfam" id="TIGR03455">
    <property type="entry name" value="HisG_C-term"/>
    <property type="match status" value="1"/>
</dbReference>
<comment type="pathway">
    <text evidence="3 16">Amino-acid biosynthesis; L-histidine biosynthesis; L-histidine from 5-phospho-alpha-D-ribose 1-diphosphate: step 1/9.</text>
</comment>
<evidence type="ECO:0000256" key="8">
    <source>
        <dbReference type="ARBA" id="ARBA00022676"/>
    </source>
</evidence>
<dbReference type="InterPro" id="IPR013820">
    <property type="entry name" value="ATP_PRibTrfase_cat"/>
</dbReference>
<evidence type="ECO:0000256" key="2">
    <source>
        <dbReference type="ARBA" id="ARBA00004496"/>
    </source>
</evidence>
<keyword evidence="14 16" id="KW-0368">Histidine biosynthesis</keyword>
<dbReference type="InterPro" id="IPR001348">
    <property type="entry name" value="ATP_PRibTrfase_HisG"/>
</dbReference>
<keyword evidence="12 16" id="KW-0067">ATP-binding</keyword>
<dbReference type="Pfam" id="PF08029">
    <property type="entry name" value="HisG_C"/>
    <property type="match status" value="1"/>
</dbReference>
<dbReference type="InterPro" id="IPR015867">
    <property type="entry name" value="N-reg_PII/ATP_PRibTrfase_C"/>
</dbReference>
<dbReference type="GO" id="GO:0005524">
    <property type="term" value="F:ATP binding"/>
    <property type="evidence" value="ECO:0007669"/>
    <property type="project" value="UniProtKB-KW"/>
</dbReference>
<protein>
    <recommendedName>
        <fullName evidence="5 16">ATP phosphoribosyltransferase</fullName>
        <shortName evidence="16">ATP-PRT</shortName>
        <shortName evidence="16">ATP-PRTase</shortName>
        <ecNumber evidence="5 16">2.4.2.17</ecNumber>
    </recommendedName>
</protein>
<keyword evidence="8 16" id="KW-0328">Glycosyltransferase</keyword>
<proteinExistence type="inferred from homology"/>
<evidence type="ECO:0000313" key="19">
    <source>
        <dbReference type="EMBL" id="PKQ28470.1"/>
    </source>
</evidence>
<evidence type="ECO:0000256" key="11">
    <source>
        <dbReference type="ARBA" id="ARBA00022741"/>
    </source>
</evidence>
<dbReference type="GO" id="GO:0000105">
    <property type="term" value="P:L-histidine biosynthetic process"/>
    <property type="evidence" value="ECO:0007669"/>
    <property type="project" value="UniProtKB-UniRule"/>
</dbReference>
<evidence type="ECO:0000256" key="14">
    <source>
        <dbReference type="ARBA" id="ARBA00023102"/>
    </source>
</evidence>
<dbReference type="PANTHER" id="PTHR21403:SF10">
    <property type="entry name" value="ATP PHOSPHORIBOSYLTRANSFERASE"/>
    <property type="match status" value="1"/>
</dbReference>
<keyword evidence="6 16" id="KW-0963">Cytoplasm</keyword>
<feature type="domain" description="ATP phosphoribosyltransferase catalytic" evidence="17">
    <location>
        <begin position="50"/>
        <end position="208"/>
    </location>
</feature>
<dbReference type="AlphaFoldDB" id="A0A2N3G6Y3"/>
<evidence type="ECO:0000256" key="9">
    <source>
        <dbReference type="ARBA" id="ARBA00022679"/>
    </source>
</evidence>
<dbReference type="InterPro" id="IPR011322">
    <property type="entry name" value="N-reg_PII-like_a/b"/>
</dbReference>
<accession>A0A2N3G6Y3</accession>
<dbReference type="InterPro" id="IPR013115">
    <property type="entry name" value="HisG_C"/>
</dbReference>
<keyword evidence="7 16" id="KW-0028">Amino-acid biosynthesis</keyword>
<evidence type="ECO:0000259" key="17">
    <source>
        <dbReference type="Pfam" id="PF01634"/>
    </source>
</evidence>
<dbReference type="SUPFAM" id="SSF54913">
    <property type="entry name" value="GlnB-like"/>
    <property type="match status" value="1"/>
</dbReference>
<reference evidence="19 20" key="1">
    <citation type="journal article" date="2017" name="ISME J.">
        <title>Potential for microbial H2 and metal transformations associated with novel bacteria and archaea in deep terrestrial subsurface sediments.</title>
        <authorList>
            <person name="Hernsdorf A.W."/>
            <person name="Amano Y."/>
            <person name="Miyakawa K."/>
            <person name="Ise K."/>
            <person name="Suzuki Y."/>
            <person name="Anantharaman K."/>
            <person name="Probst A."/>
            <person name="Burstein D."/>
            <person name="Thomas B.C."/>
            <person name="Banfield J.F."/>
        </authorList>
    </citation>
    <scope>NUCLEOTIDE SEQUENCE [LARGE SCALE GENOMIC DNA]</scope>
    <source>
        <strain evidence="19">HGW-Actinobacteria-3</strain>
    </source>
</reference>
<name>A0A2N3G6Y3_9ACTN</name>
<dbReference type="EMBL" id="PHEX01000015">
    <property type="protein sequence ID" value="PKQ28470.1"/>
    <property type="molecule type" value="Genomic_DNA"/>
</dbReference>
<keyword evidence="13 16" id="KW-0460">Magnesium</keyword>
<keyword evidence="9 16" id="KW-0808">Transferase</keyword>
<evidence type="ECO:0000259" key="18">
    <source>
        <dbReference type="Pfam" id="PF08029"/>
    </source>
</evidence>
<dbReference type="PANTHER" id="PTHR21403">
    <property type="entry name" value="ATP PHOSPHORIBOSYLTRANSFERASE ATP-PRTASE"/>
    <property type="match status" value="1"/>
</dbReference>
<dbReference type="Proteomes" id="UP000233654">
    <property type="component" value="Unassembled WGS sequence"/>
</dbReference>
<dbReference type="InterPro" id="IPR020621">
    <property type="entry name" value="ATP-PRT_HisG_long"/>
</dbReference>
<dbReference type="GO" id="GO:0003879">
    <property type="term" value="F:ATP phosphoribosyltransferase activity"/>
    <property type="evidence" value="ECO:0007669"/>
    <property type="project" value="UniProtKB-UniRule"/>
</dbReference>
<comment type="subcellular location">
    <subcellularLocation>
        <location evidence="2 16">Cytoplasm</location>
    </subcellularLocation>
</comment>
<comment type="catalytic activity">
    <reaction evidence="1 16">
        <text>1-(5-phospho-beta-D-ribosyl)-ATP + diphosphate = 5-phospho-alpha-D-ribose 1-diphosphate + ATP</text>
        <dbReference type="Rhea" id="RHEA:18473"/>
        <dbReference type="ChEBI" id="CHEBI:30616"/>
        <dbReference type="ChEBI" id="CHEBI:33019"/>
        <dbReference type="ChEBI" id="CHEBI:58017"/>
        <dbReference type="ChEBI" id="CHEBI:73183"/>
        <dbReference type="EC" id="2.4.2.17"/>
    </reaction>
</comment>
<dbReference type="NCBIfam" id="TIGR00070">
    <property type="entry name" value="hisG"/>
    <property type="match status" value="1"/>
</dbReference>
<dbReference type="GO" id="GO:0005737">
    <property type="term" value="C:cytoplasm"/>
    <property type="evidence" value="ECO:0007669"/>
    <property type="project" value="UniProtKB-SubCell"/>
</dbReference>
<comment type="function">
    <text evidence="15 16">Catalyzes the condensation of ATP and 5-phosphoribose 1-diphosphate to form N'-(5'-phosphoribosyl)-ATP (PR-ATP). Has a crucial role in the pathway because the rate of histidine biosynthesis seems to be controlled primarily by regulation of HisG enzymatic activity.</text>
</comment>
<dbReference type="Gene3D" id="3.30.70.120">
    <property type="match status" value="1"/>
</dbReference>
<feature type="domain" description="Histidine biosynthesis HisG C-terminal" evidence="18">
    <location>
        <begin position="217"/>
        <end position="287"/>
    </location>
</feature>
<evidence type="ECO:0000256" key="15">
    <source>
        <dbReference type="ARBA" id="ARBA00024861"/>
    </source>
</evidence>
<dbReference type="GO" id="GO:0000287">
    <property type="term" value="F:magnesium ion binding"/>
    <property type="evidence" value="ECO:0007669"/>
    <property type="project" value="UniProtKB-UniRule"/>
</dbReference>
<comment type="similarity">
    <text evidence="4 16">Belongs to the ATP phosphoribosyltransferase family. Long subfamily.</text>
</comment>
<evidence type="ECO:0000256" key="3">
    <source>
        <dbReference type="ARBA" id="ARBA00004667"/>
    </source>
</evidence>
<dbReference type="HAMAP" id="MF_00079">
    <property type="entry name" value="HisG_Long"/>
    <property type="match status" value="1"/>
</dbReference>